<dbReference type="OrthoDB" id="297605at2759"/>
<evidence type="ECO:0000313" key="2">
    <source>
        <dbReference type="Proteomes" id="UP000692954"/>
    </source>
</evidence>
<sequence>MQQTPLRGRKSLFDYLLQKRSLSSKQKSKHLSGIYIQGNRATIDSKFEKIKQNQLKIKTENMDYFVLETNDTTIIPQTKIYSQRQPAIHNLQFKINKQQTKLQIINRKPCKSFYTIQIYSKSQEKSESRQFK</sequence>
<keyword evidence="2" id="KW-1185">Reference proteome</keyword>
<protein>
    <submittedName>
        <fullName evidence="1">Uncharacterized protein</fullName>
    </submittedName>
</protein>
<gene>
    <name evidence="1" type="ORF">PSON_ATCC_30995.1.T0700193</name>
</gene>
<proteinExistence type="predicted"/>
<dbReference type="Proteomes" id="UP000692954">
    <property type="component" value="Unassembled WGS sequence"/>
</dbReference>
<dbReference type="AlphaFoldDB" id="A0A8S1P6A0"/>
<evidence type="ECO:0000313" key="1">
    <source>
        <dbReference type="EMBL" id="CAD8098587.1"/>
    </source>
</evidence>
<comment type="caution">
    <text evidence="1">The sequence shown here is derived from an EMBL/GenBank/DDBJ whole genome shotgun (WGS) entry which is preliminary data.</text>
</comment>
<reference evidence="1" key="1">
    <citation type="submission" date="2021-01" db="EMBL/GenBank/DDBJ databases">
        <authorList>
            <consortium name="Genoscope - CEA"/>
            <person name="William W."/>
        </authorList>
    </citation>
    <scope>NUCLEOTIDE SEQUENCE</scope>
</reference>
<accession>A0A8S1P6A0</accession>
<organism evidence="1 2">
    <name type="scientific">Paramecium sonneborni</name>
    <dbReference type="NCBI Taxonomy" id="65129"/>
    <lineage>
        <taxon>Eukaryota</taxon>
        <taxon>Sar</taxon>
        <taxon>Alveolata</taxon>
        <taxon>Ciliophora</taxon>
        <taxon>Intramacronucleata</taxon>
        <taxon>Oligohymenophorea</taxon>
        <taxon>Peniculida</taxon>
        <taxon>Parameciidae</taxon>
        <taxon>Paramecium</taxon>
    </lineage>
</organism>
<name>A0A8S1P6A0_9CILI</name>
<dbReference type="EMBL" id="CAJJDN010000070">
    <property type="protein sequence ID" value="CAD8098587.1"/>
    <property type="molecule type" value="Genomic_DNA"/>
</dbReference>